<dbReference type="OrthoDB" id="263362at2"/>
<dbReference type="Proteomes" id="UP000316747">
    <property type="component" value="Unassembled WGS sequence"/>
</dbReference>
<evidence type="ECO:0000313" key="2">
    <source>
        <dbReference type="Proteomes" id="UP000316747"/>
    </source>
</evidence>
<protein>
    <recommendedName>
        <fullName evidence="3">Hemerythrin HHE cation binding domain-containing protein</fullName>
    </recommendedName>
</protein>
<keyword evidence="2" id="KW-1185">Reference proteome</keyword>
<comment type="caution">
    <text evidence="1">The sequence shown here is derived from an EMBL/GenBank/DDBJ whole genome shotgun (WGS) entry which is preliminary data.</text>
</comment>
<dbReference type="RefSeq" id="WP_141846504.1">
    <property type="nucleotide sequence ID" value="NZ_VFPM01000004.1"/>
</dbReference>
<organism evidence="1 2">
    <name type="scientific">Humibacillus xanthopallidus</name>
    <dbReference type="NCBI Taxonomy" id="412689"/>
    <lineage>
        <taxon>Bacteria</taxon>
        <taxon>Bacillati</taxon>
        <taxon>Actinomycetota</taxon>
        <taxon>Actinomycetes</taxon>
        <taxon>Micrococcales</taxon>
        <taxon>Intrasporangiaceae</taxon>
        <taxon>Humibacillus</taxon>
    </lineage>
</organism>
<evidence type="ECO:0000313" key="1">
    <source>
        <dbReference type="EMBL" id="TQM57234.1"/>
    </source>
</evidence>
<accession>A0A543HFW9</accession>
<name>A0A543HFW9_9MICO</name>
<sequence>MQTQPDTVRSATTGSELTAYLDQVRTRRAELHESLSAVDLALESAIGRGGAWRERLHAALAELAHDFADHVEVTERPGGIYDRISASAPRLVPAIERQRAEHRDFVEAIDGSLAILEHGGTIADLPAFREEVTTLVGRLRRHRQVGGDIVYQAYEVDLGGSG</sequence>
<dbReference type="AlphaFoldDB" id="A0A543HFW9"/>
<reference evidence="1 2" key="1">
    <citation type="submission" date="2019-06" db="EMBL/GenBank/DDBJ databases">
        <title>Genome sequencing of plant associated microbes to promote plant fitness in Sorghum bicolor and Oryza sativa.</title>
        <authorList>
            <person name="Coleman-Derr D."/>
        </authorList>
    </citation>
    <scope>NUCLEOTIDE SEQUENCE [LARGE SCALE GENOMIC DNA]</scope>
    <source>
        <strain evidence="1 2">KV-663</strain>
    </source>
</reference>
<gene>
    <name evidence="1" type="ORF">FBY41_4055</name>
</gene>
<dbReference type="EMBL" id="VFPM01000004">
    <property type="protein sequence ID" value="TQM57234.1"/>
    <property type="molecule type" value="Genomic_DNA"/>
</dbReference>
<proteinExistence type="predicted"/>
<evidence type="ECO:0008006" key="3">
    <source>
        <dbReference type="Google" id="ProtNLM"/>
    </source>
</evidence>